<comment type="caution">
    <text evidence="2">The sequence shown here is derived from an EMBL/GenBank/DDBJ whole genome shotgun (WGS) entry which is preliminary data.</text>
</comment>
<reference evidence="2 3" key="1">
    <citation type="submission" date="2019-07" db="EMBL/GenBank/DDBJ databases">
        <title>Draft genome assembly of a fouling barnacle, Amphibalanus amphitrite (Darwin, 1854): The first reference genome for Thecostraca.</title>
        <authorList>
            <person name="Kim W."/>
        </authorList>
    </citation>
    <scope>NUCLEOTIDE SEQUENCE [LARGE SCALE GENOMIC DNA]</scope>
    <source>
        <strain evidence="2">SNU_AA5</strain>
        <tissue evidence="2">Soma without cirri and trophi</tissue>
    </source>
</reference>
<dbReference type="PANTHER" id="PTHR21494:SF0">
    <property type="entry name" value="ACTIVATING SIGNAL COINTEGRATOR 1 COMPLEX SUBUNIT 2"/>
    <property type="match status" value="1"/>
</dbReference>
<keyword evidence="3" id="KW-1185">Reference proteome</keyword>
<accession>A0A6A4V228</accession>
<dbReference type="GO" id="GO:0043130">
    <property type="term" value="F:ubiquitin binding"/>
    <property type="evidence" value="ECO:0007669"/>
    <property type="project" value="TreeGrafter"/>
</dbReference>
<dbReference type="EMBL" id="VIIS01002083">
    <property type="protein sequence ID" value="KAF0288706.1"/>
    <property type="molecule type" value="Genomic_DNA"/>
</dbReference>
<protein>
    <submittedName>
        <fullName evidence="2">Activating signal cointegrator 1 complex subunit 2</fullName>
    </submittedName>
</protein>
<evidence type="ECO:0000313" key="2">
    <source>
        <dbReference type="EMBL" id="KAF0288706.1"/>
    </source>
</evidence>
<feature type="region of interest" description="Disordered" evidence="1">
    <location>
        <begin position="1"/>
        <end position="20"/>
    </location>
</feature>
<dbReference type="OrthoDB" id="5577209at2759"/>
<dbReference type="Proteomes" id="UP000440578">
    <property type="component" value="Unassembled WGS sequence"/>
</dbReference>
<evidence type="ECO:0000256" key="1">
    <source>
        <dbReference type="SAM" id="MobiDB-lite"/>
    </source>
</evidence>
<dbReference type="InterPro" id="IPR052586">
    <property type="entry name" value="ASCC2"/>
</dbReference>
<organism evidence="2 3">
    <name type="scientific">Amphibalanus amphitrite</name>
    <name type="common">Striped barnacle</name>
    <name type="synonym">Balanus amphitrite</name>
    <dbReference type="NCBI Taxonomy" id="1232801"/>
    <lineage>
        <taxon>Eukaryota</taxon>
        <taxon>Metazoa</taxon>
        <taxon>Ecdysozoa</taxon>
        <taxon>Arthropoda</taxon>
        <taxon>Crustacea</taxon>
        <taxon>Multicrustacea</taxon>
        <taxon>Cirripedia</taxon>
        <taxon>Thoracica</taxon>
        <taxon>Thoracicalcarea</taxon>
        <taxon>Balanomorpha</taxon>
        <taxon>Balanoidea</taxon>
        <taxon>Balanidae</taxon>
        <taxon>Amphibalaninae</taxon>
        <taxon>Amphibalanus</taxon>
    </lineage>
</organism>
<sequence length="431" mass="48998">MDCEDIRTKKTSGFRMSGGAKAKTRPIIPESATPIDKLKITINKGGVITEVDAIHAGWAEPREYVPFSWPPDEPVEQAGWLAGVELLIEDLHWLLRRPYHRFWSQVVYDLALAECLSTTLETLPRPHELALLPASPAVRQAVQQVALLVLKLALRMATYKESKENQLSPALFAQLVYDNYLWDMARLMDLCAVYSVSNCQLLSRQLESLFTHQPAYVQDLQLTVLELPQLLGRVEERVAGTELGKSLSWTELWDVVQYVTDLATSLDAFLRVYPAGSVPFRETGVLVRIASFYDTVIPRLWRRLEAETQAEVPPPAEVRRHLLLCRAALISVVRRALEYCCLEPLREEQTATEAVGRNRERLLDCGERYLEVMTECLAEQHFMADYHLQHPVNEDVLTVRQGCPDLYPFTERRGGGRWWGGPYTALYTGYG</sequence>
<name>A0A6A4V228_AMPAM</name>
<gene>
    <name evidence="2" type="primary">ASCC2_2</name>
    <name evidence="2" type="ORF">FJT64_012909</name>
</gene>
<proteinExistence type="predicted"/>
<dbReference type="AlphaFoldDB" id="A0A6A4V228"/>
<dbReference type="GO" id="GO:0006355">
    <property type="term" value="P:regulation of DNA-templated transcription"/>
    <property type="evidence" value="ECO:0007669"/>
    <property type="project" value="TreeGrafter"/>
</dbReference>
<dbReference type="PANTHER" id="PTHR21494">
    <property type="entry name" value="ACTIVATING SIGNAL COINTEGRATOR 1 COMPLEX SUBUNIT 2 ASC-1 COMPLEX SUBUNIT P100"/>
    <property type="match status" value="1"/>
</dbReference>
<evidence type="ECO:0000313" key="3">
    <source>
        <dbReference type="Proteomes" id="UP000440578"/>
    </source>
</evidence>